<evidence type="ECO:0000313" key="4">
    <source>
        <dbReference type="EMBL" id="OJJ03458.1"/>
    </source>
</evidence>
<dbReference type="Pfam" id="PF24883">
    <property type="entry name" value="NPHP3_N"/>
    <property type="match status" value="1"/>
</dbReference>
<name>A0A1L9PPK6_ASPVE</name>
<dbReference type="InterPro" id="IPR053137">
    <property type="entry name" value="NLR-like"/>
</dbReference>
<dbReference type="VEuPathDB" id="FungiDB:ASPVEDRAFT_194999"/>
<dbReference type="InterPro" id="IPR055530">
    <property type="entry name" value="DUF7104"/>
</dbReference>
<evidence type="ECO:0000313" key="5">
    <source>
        <dbReference type="Proteomes" id="UP000184073"/>
    </source>
</evidence>
<dbReference type="Gene3D" id="1.25.40.20">
    <property type="entry name" value="Ankyrin repeat-containing domain"/>
    <property type="match status" value="2"/>
</dbReference>
<evidence type="ECO:0000259" key="3">
    <source>
        <dbReference type="PROSITE" id="PS50837"/>
    </source>
</evidence>
<feature type="repeat" description="ANK" evidence="2">
    <location>
        <begin position="1923"/>
        <end position="1947"/>
    </location>
</feature>
<dbReference type="RefSeq" id="XP_040669220.1">
    <property type="nucleotide sequence ID" value="XM_040809176.1"/>
</dbReference>
<dbReference type="GeneID" id="63724687"/>
<dbReference type="EMBL" id="KV878130">
    <property type="protein sequence ID" value="OJJ03458.1"/>
    <property type="molecule type" value="Genomic_DNA"/>
</dbReference>
<dbReference type="InterPro" id="IPR035994">
    <property type="entry name" value="Nucleoside_phosphorylase_sf"/>
</dbReference>
<dbReference type="InterPro" id="IPR000845">
    <property type="entry name" value="Nucleoside_phosphorylase_d"/>
</dbReference>
<dbReference type="SUPFAM" id="SSF53167">
    <property type="entry name" value="Purine and uridine phosphorylases"/>
    <property type="match status" value="1"/>
</dbReference>
<accession>A0A1L9PPK6</accession>
<dbReference type="InterPro" id="IPR036770">
    <property type="entry name" value="Ankyrin_rpt-contain_sf"/>
</dbReference>
<protein>
    <recommendedName>
        <fullName evidence="3">NACHT domain-containing protein</fullName>
    </recommendedName>
</protein>
<dbReference type="InterPro" id="IPR007111">
    <property type="entry name" value="NACHT_NTPase"/>
</dbReference>
<dbReference type="GO" id="GO:0003824">
    <property type="term" value="F:catalytic activity"/>
    <property type="evidence" value="ECO:0007669"/>
    <property type="project" value="InterPro"/>
</dbReference>
<feature type="domain" description="NACHT" evidence="3">
    <location>
        <begin position="383"/>
        <end position="532"/>
    </location>
</feature>
<dbReference type="Gene3D" id="3.40.50.300">
    <property type="entry name" value="P-loop containing nucleotide triphosphate hydrolases"/>
    <property type="match status" value="1"/>
</dbReference>
<gene>
    <name evidence="4" type="ORF">ASPVEDRAFT_194999</name>
</gene>
<dbReference type="InterPro" id="IPR027417">
    <property type="entry name" value="P-loop_NTPase"/>
</dbReference>
<keyword evidence="1" id="KW-0677">Repeat</keyword>
<dbReference type="OrthoDB" id="1577640at2759"/>
<dbReference type="SUPFAM" id="SSF52540">
    <property type="entry name" value="P-loop containing nucleoside triphosphate hydrolases"/>
    <property type="match status" value="1"/>
</dbReference>
<dbReference type="PANTHER" id="PTHR46082">
    <property type="entry name" value="ATP/GTP-BINDING PROTEIN-RELATED"/>
    <property type="match status" value="1"/>
</dbReference>
<dbReference type="InterPro" id="IPR056884">
    <property type="entry name" value="NPHP3-like_N"/>
</dbReference>
<sequence length="2018" mass="223593">MPPLTVPRSHADYTVAWITALSLELSAGKEMFDEIHEQLPQPPTDTNSYILGSVAGHNVVMACLPAGVMGITPAATVVAHLRSTFPRIQFGLLVGIGGGVPSAGKDIRLGDIVVSQPTATYGGVVQYDYGKAMADGHFQQMGVLNKPPEILLTSISRYQAGYRRGDKPISAILAKRSIRTSHMFAHPGQDHDQLFHAAYAHKGSEASCEACDVKGIIRRKQRALPEEPMIHYGLIASGNQVIKDATVRDTLAERHGIICFEMEAAGLMNHLPCLVVRGICDYSDSHKNKRWQGYAAMTAAAFARLLLASVPRSTPRIAETNEWTDVERRCLQRLFLTDPETDINALKRRKGGRAPGTCDWILETDEVKAWTGKLPGRGTDKSNILWLYGYPGIGKSTMAIALAEMLPETPSFREKNKILVYFFCDSNSEDRRTATGVLRGLLYQISHNSRKLMRPLRMRYDIQGDKLFSSFDALWDLLMEIGQEHAGEIYCIIDALDECDSTAQETLLSQISDSFLSKKSTPGIHFLITSRPYEEIRRYLDDFPRHDLGAYDKVQGDLDVIIHQKVNQLARKKNYPRSLKDEAISILKQKAEGTFLWVGIACDELMRVRLRDVVKTLQELPRSLDSLYRSLLNRAIEQNEDSQDTIIRILGVVATARRPLTILELLEACQLYTDMGLEERLAYVQEDITMCRLLVVVQGSIVSLLHKSLKDFLTSSEHHLVVDERNAHASFAHSCIDRLLEASRSGELQASDTAHSTFLQYSAENWPVHAHLSKDRFNILDRHRPFFEFRSGVREQWLEYIRFPKRRPNYAKVPYNMSIFHIAARWGIPCLIHHALPQQGNYNINALYSGGRTPLEESALAGHADVFQLLLEETHGRIMKEAAVVQAAVGNKQAGKQMIELLLDRGECEIQITQALTQAVRNGSMETVEFLVQRVGNRLPVTGNEIRELAQNRQNGPAILDLFFNRLAISSLPENVLETVAMHGNAALMTVLLDRLGGRVSLSPSIASAAVSNMEYGLEMLKLLLARFGDRLPITPDINLFGHWSARVEIWHHREDLIDEYKELLRLVLDRLGSKLPVLDALLANLIRSHSSLGGEVLLVLLESRPEEFPITQDFLEAAANTGHEGLLKLVLNREITDLLNESILSILARRGTERLMQSLLERLGDDSLITESVIENAALNEGRNGLSILRLLCARLGDRIPITEGALRRVVSNKGLGLIMLDLLLDQLQDNLPVTENTFNTAAYNKAIGPEIINRLVRRFGDRIPCSVVVLGTAVKGKDSGVAVIQALLSHVKRGVVDIDDLLINVASAGCAGLMMQALNDYGGPVTVTEDVLVAAAQSQDKATMQFLLGYTGRVTLNEQILRAATGDIKKGNQMLQLLLTHPACEIQMSQELLHTIIYSTSSEEVSALLLSSYKGDLPVTEGLFKATLDHGSHRLLQRVLDLNNHQPIPQEVLEQLVRSNFGTRKLSLLLDRSSSLKFTEVVVEAAARNYYSGRENITILLDRLDTDDLPITTPALSSLLKNSQGDFSLSLLLFERLRGKIHFTPELITAVAAYGDAQLVSMLDYQYAHMHITEDVLQAAAGNGNHGEDVLKCLFALSGAKVRLTEAILEAAAGNYNTGVLLFCLEHCQDDTLITPEVLAAAAQTTSVAVEALFSRQIKDSIITEEVVISALQNYGQGEQIVKLLHRRLGGQMPITERVLRAAAFSYRHAARLTGQLLQWAGDDTLVTESVVKSAVSNRMSGHEVLKLLFGLMGARVPITEEVLQTAASNFEDGYRVLKLILEQRPDTHITQQVLAKVIASNRDTAIIQLLLEKRGPDAPFTDKVLLSAIGNTSHGYAIMRLLIKKRKQNVHDCLSDRLLSTIAASGNYRILRLFERTFSVVIKDEWLQLARLYRAASESNSPVLDELVSQGIPLDTRNARGETPLWRAASRNHQSVIRTLLKTGLVDVNAVSDSGDSPLISAARAGYTSAVCLLLEAGAFPDVANENGNTAYSMAEMRSFFGTMKALERHLDCST</sequence>
<dbReference type="GO" id="GO:0009116">
    <property type="term" value="P:nucleoside metabolic process"/>
    <property type="evidence" value="ECO:0007669"/>
    <property type="project" value="InterPro"/>
</dbReference>
<dbReference type="SMART" id="SM00248">
    <property type="entry name" value="ANK"/>
    <property type="match status" value="4"/>
</dbReference>
<proteinExistence type="predicted"/>
<keyword evidence="2" id="KW-0040">ANK repeat</keyword>
<reference evidence="5" key="1">
    <citation type="journal article" date="2017" name="Genome Biol.">
        <title>Comparative genomics reveals high biological diversity and specific adaptations in the industrially and medically important fungal genus Aspergillus.</title>
        <authorList>
            <person name="de Vries R.P."/>
            <person name="Riley R."/>
            <person name="Wiebenga A."/>
            <person name="Aguilar-Osorio G."/>
            <person name="Amillis S."/>
            <person name="Uchima C.A."/>
            <person name="Anderluh G."/>
            <person name="Asadollahi M."/>
            <person name="Askin M."/>
            <person name="Barry K."/>
            <person name="Battaglia E."/>
            <person name="Bayram O."/>
            <person name="Benocci T."/>
            <person name="Braus-Stromeyer S.A."/>
            <person name="Caldana C."/>
            <person name="Canovas D."/>
            <person name="Cerqueira G.C."/>
            <person name="Chen F."/>
            <person name="Chen W."/>
            <person name="Choi C."/>
            <person name="Clum A."/>
            <person name="Dos Santos R.A."/>
            <person name="Damasio A.R."/>
            <person name="Diallinas G."/>
            <person name="Emri T."/>
            <person name="Fekete E."/>
            <person name="Flipphi M."/>
            <person name="Freyberg S."/>
            <person name="Gallo A."/>
            <person name="Gournas C."/>
            <person name="Habgood R."/>
            <person name="Hainaut M."/>
            <person name="Harispe M.L."/>
            <person name="Henrissat B."/>
            <person name="Hilden K.S."/>
            <person name="Hope R."/>
            <person name="Hossain A."/>
            <person name="Karabika E."/>
            <person name="Karaffa L."/>
            <person name="Karanyi Z."/>
            <person name="Krasevec N."/>
            <person name="Kuo A."/>
            <person name="Kusch H."/>
            <person name="LaButti K."/>
            <person name="Lagendijk E.L."/>
            <person name="Lapidus A."/>
            <person name="Levasseur A."/>
            <person name="Lindquist E."/>
            <person name="Lipzen A."/>
            <person name="Logrieco A.F."/>
            <person name="MacCabe A."/>
            <person name="Maekelae M.R."/>
            <person name="Malavazi I."/>
            <person name="Melin P."/>
            <person name="Meyer V."/>
            <person name="Mielnichuk N."/>
            <person name="Miskei M."/>
            <person name="Molnar A.P."/>
            <person name="Mule G."/>
            <person name="Ngan C.Y."/>
            <person name="Orejas M."/>
            <person name="Orosz E."/>
            <person name="Ouedraogo J.P."/>
            <person name="Overkamp K.M."/>
            <person name="Park H.-S."/>
            <person name="Perrone G."/>
            <person name="Piumi F."/>
            <person name="Punt P.J."/>
            <person name="Ram A.F."/>
            <person name="Ramon A."/>
            <person name="Rauscher S."/>
            <person name="Record E."/>
            <person name="Riano-Pachon D.M."/>
            <person name="Robert V."/>
            <person name="Roehrig J."/>
            <person name="Ruller R."/>
            <person name="Salamov A."/>
            <person name="Salih N.S."/>
            <person name="Samson R.A."/>
            <person name="Sandor E."/>
            <person name="Sanguinetti M."/>
            <person name="Schuetze T."/>
            <person name="Sepcic K."/>
            <person name="Shelest E."/>
            <person name="Sherlock G."/>
            <person name="Sophianopoulou V."/>
            <person name="Squina F.M."/>
            <person name="Sun H."/>
            <person name="Susca A."/>
            <person name="Todd R.B."/>
            <person name="Tsang A."/>
            <person name="Unkles S.E."/>
            <person name="van de Wiele N."/>
            <person name="van Rossen-Uffink D."/>
            <person name="Oliveira J.V."/>
            <person name="Vesth T.C."/>
            <person name="Visser J."/>
            <person name="Yu J.-H."/>
            <person name="Zhou M."/>
            <person name="Andersen M.R."/>
            <person name="Archer D.B."/>
            <person name="Baker S.E."/>
            <person name="Benoit I."/>
            <person name="Brakhage A.A."/>
            <person name="Braus G.H."/>
            <person name="Fischer R."/>
            <person name="Frisvad J.C."/>
            <person name="Goldman G.H."/>
            <person name="Houbraken J."/>
            <person name="Oakley B."/>
            <person name="Pocsi I."/>
            <person name="Scazzocchio C."/>
            <person name="Seiboth B."/>
            <person name="vanKuyk P.A."/>
            <person name="Wortman J."/>
            <person name="Dyer P.S."/>
            <person name="Grigoriev I.V."/>
        </authorList>
    </citation>
    <scope>NUCLEOTIDE SEQUENCE [LARGE SCALE GENOMIC DNA]</scope>
    <source>
        <strain evidence="5">CBS 583.65</strain>
    </source>
</reference>
<feature type="repeat" description="ANK" evidence="2">
    <location>
        <begin position="1957"/>
        <end position="1989"/>
    </location>
</feature>
<dbReference type="PANTHER" id="PTHR46082:SF11">
    <property type="entry name" value="AAA+ ATPASE DOMAIN-CONTAINING PROTEIN-RELATED"/>
    <property type="match status" value="1"/>
</dbReference>
<dbReference type="InterPro" id="IPR002110">
    <property type="entry name" value="Ankyrin_rpt"/>
</dbReference>
<dbReference type="Proteomes" id="UP000184073">
    <property type="component" value="Unassembled WGS sequence"/>
</dbReference>
<keyword evidence="5" id="KW-1185">Reference proteome</keyword>
<dbReference type="Pfam" id="PF12796">
    <property type="entry name" value="Ank_2"/>
    <property type="match status" value="1"/>
</dbReference>
<organism evidence="4 5">
    <name type="scientific">Aspergillus versicolor CBS 583.65</name>
    <dbReference type="NCBI Taxonomy" id="1036611"/>
    <lineage>
        <taxon>Eukaryota</taxon>
        <taxon>Fungi</taxon>
        <taxon>Dikarya</taxon>
        <taxon>Ascomycota</taxon>
        <taxon>Pezizomycotina</taxon>
        <taxon>Eurotiomycetes</taxon>
        <taxon>Eurotiomycetidae</taxon>
        <taxon>Eurotiales</taxon>
        <taxon>Aspergillaceae</taxon>
        <taxon>Aspergillus</taxon>
        <taxon>Aspergillus subgen. Nidulantes</taxon>
    </lineage>
</organism>
<dbReference type="Gene3D" id="3.40.50.1580">
    <property type="entry name" value="Nucleoside phosphorylase domain"/>
    <property type="match status" value="1"/>
</dbReference>
<evidence type="ECO:0000256" key="2">
    <source>
        <dbReference type="PROSITE-ProRule" id="PRU00023"/>
    </source>
</evidence>
<dbReference type="PROSITE" id="PS50297">
    <property type="entry name" value="ANK_REP_REGION"/>
    <property type="match status" value="2"/>
</dbReference>
<dbReference type="Pfam" id="PF01048">
    <property type="entry name" value="PNP_UDP_1"/>
    <property type="match status" value="1"/>
</dbReference>
<dbReference type="Pfam" id="PF23397">
    <property type="entry name" value="DUF7104"/>
    <property type="match status" value="9"/>
</dbReference>
<dbReference type="STRING" id="1036611.A0A1L9PPK6"/>
<dbReference type="SUPFAM" id="SSF48403">
    <property type="entry name" value="Ankyrin repeat"/>
    <property type="match status" value="2"/>
</dbReference>
<dbReference type="PROSITE" id="PS50837">
    <property type="entry name" value="NACHT"/>
    <property type="match status" value="1"/>
</dbReference>
<evidence type="ECO:0000256" key="1">
    <source>
        <dbReference type="ARBA" id="ARBA00022737"/>
    </source>
</evidence>
<dbReference type="PROSITE" id="PS50088">
    <property type="entry name" value="ANK_REPEAT"/>
    <property type="match status" value="2"/>
</dbReference>